<dbReference type="InterPro" id="IPR012292">
    <property type="entry name" value="Globin/Proto"/>
</dbReference>
<gene>
    <name evidence="6" type="ORF">OYT1_ch0947</name>
</gene>
<dbReference type="CDD" id="cd14773">
    <property type="entry name" value="TrHb2_PhHbO-like_O"/>
    <property type="match status" value="1"/>
</dbReference>
<proteinExistence type="inferred from homology"/>
<dbReference type="STRING" id="1188319.OYT1_01815"/>
<protein>
    <submittedName>
        <fullName evidence="6">Group 2 truncated hemoglobin YjbI</fullName>
    </submittedName>
</protein>
<evidence type="ECO:0000313" key="6">
    <source>
        <dbReference type="EMBL" id="BBE50509.1"/>
    </source>
</evidence>
<evidence type="ECO:0000256" key="5">
    <source>
        <dbReference type="ARBA" id="ARBA00034496"/>
    </source>
</evidence>
<dbReference type="KEGG" id="fam:OYT1_ch0947"/>
<evidence type="ECO:0000256" key="2">
    <source>
        <dbReference type="ARBA" id="ARBA00022617"/>
    </source>
</evidence>
<dbReference type="GO" id="GO:0005344">
    <property type="term" value="F:oxygen carrier activity"/>
    <property type="evidence" value="ECO:0007669"/>
    <property type="project" value="InterPro"/>
</dbReference>
<reference evidence="6 7" key="1">
    <citation type="submission" date="2018-06" db="EMBL/GenBank/DDBJ databases">
        <title>OYT1 Genome Sequencing.</title>
        <authorList>
            <person name="Kato S."/>
            <person name="Itoh T."/>
            <person name="Ohkuma M."/>
        </authorList>
    </citation>
    <scope>NUCLEOTIDE SEQUENCE [LARGE SCALE GENOMIC DNA]</scope>
    <source>
        <strain evidence="6 7">OYT1</strain>
    </source>
</reference>
<dbReference type="OrthoDB" id="9790913at2"/>
<evidence type="ECO:0000313" key="7">
    <source>
        <dbReference type="Proteomes" id="UP000033070"/>
    </source>
</evidence>
<dbReference type="GO" id="GO:0019825">
    <property type="term" value="F:oxygen binding"/>
    <property type="evidence" value="ECO:0007669"/>
    <property type="project" value="InterPro"/>
</dbReference>
<dbReference type="EMBL" id="AP018738">
    <property type="protein sequence ID" value="BBE50509.1"/>
    <property type="molecule type" value="Genomic_DNA"/>
</dbReference>
<dbReference type="InterPro" id="IPR001486">
    <property type="entry name" value="Hemoglobin_trunc"/>
</dbReference>
<dbReference type="SUPFAM" id="SSF46458">
    <property type="entry name" value="Globin-like"/>
    <property type="match status" value="1"/>
</dbReference>
<evidence type="ECO:0000256" key="3">
    <source>
        <dbReference type="ARBA" id="ARBA00022723"/>
    </source>
</evidence>
<dbReference type="Gene3D" id="1.10.490.10">
    <property type="entry name" value="Globins"/>
    <property type="match status" value="1"/>
</dbReference>
<dbReference type="Proteomes" id="UP000033070">
    <property type="component" value="Chromosome"/>
</dbReference>
<name>A0A2Z6GAW5_9PROT</name>
<dbReference type="Pfam" id="PF01152">
    <property type="entry name" value="Bac_globin"/>
    <property type="match status" value="1"/>
</dbReference>
<keyword evidence="4" id="KW-0408">Iron</keyword>
<keyword evidence="7" id="KW-1185">Reference proteome</keyword>
<evidence type="ECO:0000256" key="1">
    <source>
        <dbReference type="ARBA" id="ARBA00022448"/>
    </source>
</evidence>
<keyword evidence="2" id="KW-0349">Heme</keyword>
<dbReference type="PANTHER" id="PTHR47366">
    <property type="entry name" value="TWO-ON-TWO HEMOGLOBIN-3"/>
    <property type="match status" value="1"/>
</dbReference>
<organism evidence="6 7">
    <name type="scientific">Ferriphaselus amnicola</name>
    <dbReference type="NCBI Taxonomy" id="1188319"/>
    <lineage>
        <taxon>Bacteria</taxon>
        <taxon>Pseudomonadati</taxon>
        <taxon>Pseudomonadota</taxon>
        <taxon>Betaproteobacteria</taxon>
        <taxon>Nitrosomonadales</taxon>
        <taxon>Gallionellaceae</taxon>
        <taxon>Ferriphaselus</taxon>
    </lineage>
</organism>
<dbReference type="AlphaFoldDB" id="A0A2Z6GAW5"/>
<dbReference type="RefSeq" id="WP_062626980.1">
    <property type="nucleotide sequence ID" value="NZ_AP018738.1"/>
</dbReference>
<dbReference type="PANTHER" id="PTHR47366:SF1">
    <property type="entry name" value="TWO-ON-TWO HEMOGLOBIN-3"/>
    <property type="match status" value="1"/>
</dbReference>
<dbReference type="GO" id="GO:0020037">
    <property type="term" value="F:heme binding"/>
    <property type="evidence" value="ECO:0007669"/>
    <property type="project" value="InterPro"/>
</dbReference>
<evidence type="ECO:0000256" key="4">
    <source>
        <dbReference type="ARBA" id="ARBA00023004"/>
    </source>
</evidence>
<dbReference type="InterPro" id="IPR009050">
    <property type="entry name" value="Globin-like_sf"/>
</dbReference>
<comment type="similarity">
    <text evidence="5">Belongs to the truncated hemoglobin family. Group II subfamily.</text>
</comment>
<keyword evidence="1" id="KW-0813">Transport</keyword>
<sequence>MTENKPNHYQRIGGEERVRALVQRFYQVMDELPESYGIRKMHPENLKTSEDKLFKFLSGWMGGPQLFVQEYGHPLLRQRHFPFSIGKEERNQWLMCMDIALRDTVADEGLRQELTVAFVKVADHMRNQQH</sequence>
<dbReference type="InterPro" id="IPR044203">
    <property type="entry name" value="GlbO/GLB3-like"/>
</dbReference>
<accession>A0A2Z6GAW5</accession>
<keyword evidence="3" id="KW-0479">Metal-binding</keyword>
<dbReference type="GO" id="GO:0046872">
    <property type="term" value="F:metal ion binding"/>
    <property type="evidence" value="ECO:0007669"/>
    <property type="project" value="UniProtKB-KW"/>
</dbReference>